<evidence type="ECO:0000313" key="1">
    <source>
        <dbReference type="EMBL" id="KAL3597726.1"/>
    </source>
</evidence>
<keyword evidence="2" id="KW-1185">Reference proteome</keyword>
<accession>A0ACC4CJN7</accession>
<sequence length="98" mass="10838">MVVASRFLLALAYHLKPSLSSWILAVTLSGSLSPLTACARTALSPPPPQEFDLNFISKQSSSSKLPGCKNPKCFWIHHTNIRYDQDYSPVRTNTNSCL</sequence>
<name>A0ACC4CJN7_POPAL</name>
<proteinExistence type="predicted"/>
<dbReference type="EMBL" id="RCHU02000004">
    <property type="protein sequence ID" value="KAL3597726.1"/>
    <property type="molecule type" value="Genomic_DNA"/>
</dbReference>
<reference evidence="1 2" key="1">
    <citation type="journal article" date="2024" name="Plant Biotechnol. J.">
        <title>Genome and CRISPR/Cas9 system of a widespread forest tree (Populus alba) in the world.</title>
        <authorList>
            <person name="Liu Y.J."/>
            <person name="Jiang P.F."/>
            <person name="Han X.M."/>
            <person name="Li X.Y."/>
            <person name="Wang H.M."/>
            <person name="Wang Y.J."/>
            <person name="Wang X.X."/>
            <person name="Zeng Q.Y."/>
        </authorList>
    </citation>
    <scope>NUCLEOTIDE SEQUENCE [LARGE SCALE GENOMIC DNA]</scope>
    <source>
        <strain evidence="2">cv. PAL-ZL1</strain>
    </source>
</reference>
<protein>
    <submittedName>
        <fullName evidence="1">Uncharacterized protein</fullName>
    </submittedName>
</protein>
<comment type="caution">
    <text evidence="1">The sequence shown here is derived from an EMBL/GenBank/DDBJ whole genome shotgun (WGS) entry which is preliminary data.</text>
</comment>
<evidence type="ECO:0000313" key="2">
    <source>
        <dbReference type="Proteomes" id="UP000309997"/>
    </source>
</evidence>
<dbReference type="Proteomes" id="UP000309997">
    <property type="component" value="Unassembled WGS sequence"/>
</dbReference>
<gene>
    <name evidence="1" type="ORF">D5086_009363</name>
</gene>
<organism evidence="1 2">
    <name type="scientific">Populus alba</name>
    <name type="common">White poplar</name>
    <dbReference type="NCBI Taxonomy" id="43335"/>
    <lineage>
        <taxon>Eukaryota</taxon>
        <taxon>Viridiplantae</taxon>
        <taxon>Streptophyta</taxon>
        <taxon>Embryophyta</taxon>
        <taxon>Tracheophyta</taxon>
        <taxon>Spermatophyta</taxon>
        <taxon>Magnoliopsida</taxon>
        <taxon>eudicotyledons</taxon>
        <taxon>Gunneridae</taxon>
        <taxon>Pentapetalae</taxon>
        <taxon>rosids</taxon>
        <taxon>fabids</taxon>
        <taxon>Malpighiales</taxon>
        <taxon>Salicaceae</taxon>
        <taxon>Saliceae</taxon>
        <taxon>Populus</taxon>
    </lineage>
</organism>